<dbReference type="PANTHER" id="PTHR21225">
    <property type="entry name" value="PHOSPHO-2-DEHYDRO-3-DEOXYHEPTONATE ALDOLASE DAHP SYNTHETASE"/>
    <property type="match status" value="1"/>
</dbReference>
<keyword evidence="4 8" id="KW-0028">Amino-acid biosynthesis</keyword>
<evidence type="ECO:0000313" key="10">
    <source>
        <dbReference type="EMBL" id="XDT72032.1"/>
    </source>
</evidence>
<evidence type="ECO:0000256" key="2">
    <source>
        <dbReference type="ARBA" id="ARBA00004688"/>
    </source>
</evidence>
<dbReference type="InterPro" id="IPR006219">
    <property type="entry name" value="DAHP_synth_1"/>
</dbReference>
<dbReference type="Gene3D" id="3.20.20.70">
    <property type="entry name" value="Aldolase class I"/>
    <property type="match status" value="1"/>
</dbReference>
<organism evidence="10">
    <name type="scientific">Thermohahella caldifontis</name>
    <dbReference type="NCBI Taxonomy" id="3142973"/>
    <lineage>
        <taxon>Bacteria</taxon>
        <taxon>Pseudomonadati</taxon>
        <taxon>Pseudomonadota</taxon>
        <taxon>Gammaproteobacteria</taxon>
        <taxon>Oceanospirillales</taxon>
        <taxon>Hahellaceae</taxon>
        <taxon>Thermohahella</taxon>
    </lineage>
</organism>
<evidence type="ECO:0000256" key="1">
    <source>
        <dbReference type="ARBA" id="ARBA00003726"/>
    </source>
</evidence>
<dbReference type="SUPFAM" id="SSF51569">
    <property type="entry name" value="Aldolase"/>
    <property type="match status" value="1"/>
</dbReference>
<dbReference type="NCBIfam" id="NF009395">
    <property type="entry name" value="PRK12755.1"/>
    <property type="match status" value="1"/>
</dbReference>
<dbReference type="KEGG" id="tcd:AAIA72_14715"/>
<dbReference type="GO" id="GO:0008652">
    <property type="term" value="P:amino acid biosynthetic process"/>
    <property type="evidence" value="ECO:0007669"/>
    <property type="project" value="UniProtKB-KW"/>
</dbReference>
<proteinExistence type="inferred from homology"/>
<evidence type="ECO:0000256" key="3">
    <source>
        <dbReference type="ARBA" id="ARBA00007985"/>
    </source>
</evidence>
<evidence type="ECO:0000256" key="8">
    <source>
        <dbReference type="PIRNR" id="PIRNR001361"/>
    </source>
</evidence>
<dbReference type="GO" id="GO:0009073">
    <property type="term" value="P:aromatic amino acid family biosynthetic process"/>
    <property type="evidence" value="ECO:0007669"/>
    <property type="project" value="UniProtKB-KW"/>
</dbReference>
<dbReference type="NCBIfam" id="TIGR00034">
    <property type="entry name" value="aroFGH"/>
    <property type="match status" value="1"/>
</dbReference>
<comment type="function">
    <text evidence="1 8">Stereospecific condensation of phosphoenolpyruvate (PEP) and D-erythrose-4-phosphate (E4P) giving rise to 3-deoxy-D-arabino-heptulosonate-7-phosphate (DAHP).</text>
</comment>
<comment type="catalytic activity">
    <reaction evidence="7 8">
        <text>D-erythrose 4-phosphate + phosphoenolpyruvate + H2O = 7-phospho-2-dehydro-3-deoxy-D-arabino-heptonate + phosphate</text>
        <dbReference type="Rhea" id="RHEA:14717"/>
        <dbReference type="ChEBI" id="CHEBI:15377"/>
        <dbReference type="ChEBI" id="CHEBI:16897"/>
        <dbReference type="ChEBI" id="CHEBI:43474"/>
        <dbReference type="ChEBI" id="CHEBI:58394"/>
        <dbReference type="ChEBI" id="CHEBI:58702"/>
        <dbReference type="EC" id="2.5.1.54"/>
    </reaction>
</comment>
<feature type="domain" description="DAHP synthetase I/KDSA" evidence="9">
    <location>
        <begin position="49"/>
        <end position="342"/>
    </location>
</feature>
<dbReference type="AlphaFoldDB" id="A0AB39UVT4"/>
<comment type="pathway">
    <text evidence="2 8">Metabolic intermediate biosynthesis; chorismate biosynthesis; chorismate from D-erythrose 4-phosphate and phosphoenolpyruvate: step 1/7.</text>
</comment>
<dbReference type="EMBL" id="CP154858">
    <property type="protein sequence ID" value="XDT72032.1"/>
    <property type="molecule type" value="Genomic_DNA"/>
</dbReference>
<dbReference type="PIRSF" id="PIRSF001361">
    <property type="entry name" value="DAHP_synthase"/>
    <property type="match status" value="1"/>
</dbReference>
<dbReference type="GO" id="GO:0005737">
    <property type="term" value="C:cytoplasm"/>
    <property type="evidence" value="ECO:0007669"/>
    <property type="project" value="TreeGrafter"/>
</dbReference>
<reference evidence="10" key="1">
    <citation type="submission" date="2024-05" db="EMBL/GenBank/DDBJ databases">
        <title>Genome sequencing of novel strain.</title>
        <authorList>
            <person name="Ganbat D."/>
            <person name="Ganbat S."/>
            <person name="Lee S.-J."/>
        </authorList>
    </citation>
    <scope>NUCLEOTIDE SEQUENCE</scope>
    <source>
        <strain evidence="10">SMD15-11</strain>
    </source>
</reference>
<sequence length="355" mass="38807">MTGQTTQAQDMSLQPSRESVVALPSPEQLAQRLPLTASDKAAIKRSRHDLRKILRGEDNRLAVVVGPCSIHDVGAALDYAERLARLQEDVADTLQLVMRVYVEKPRTTVGWKGLAYDPHLDGSHDLAFGLEQSRHLMREVVRSGLAVATEALSPIVTRYLQDMLSWVAIGARTTESQIHREMASGLDAVIGFKNSTEGCVQIAIDAMRASRASQMFPTVLPDGRVGMVTTPGNPDTHLILRGGRQGTNYDADSVREASARMLEAGLRPRLMIDASHGNSGKDYRNQSGVLASVRTQLAHGAPIMGVMVESFIEEGRQDLTNRDALRYGQSITDACIGWEQTRTELSRLAEVVAAR</sequence>
<dbReference type="PANTHER" id="PTHR21225:SF12">
    <property type="entry name" value="PHOSPHO-2-DEHYDRO-3-DEOXYHEPTONATE ALDOLASE, TYROSINE-INHIBITED"/>
    <property type="match status" value="1"/>
</dbReference>
<gene>
    <name evidence="10" type="ORF">AAIA72_14715</name>
</gene>
<dbReference type="InterPro" id="IPR013785">
    <property type="entry name" value="Aldolase_TIM"/>
</dbReference>
<dbReference type="GO" id="GO:0003849">
    <property type="term" value="F:3-deoxy-7-phosphoheptulonate synthase activity"/>
    <property type="evidence" value="ECO:0007669"/>
    <property type="project" value="UniProtKB-EC"/>
</dbReference>
<dbReference type="RefSeq" id="WP_369601053.1">
    <property type="nucleotide sequence ID" value="NZ_CP154858.1"/>
</dbReference>
<evidence type="ECO:0000256" key="6">
    <source>
        <dbReference type="ARBA" id="ARBA00023141"/>
    </source>
</evidence>
<comment type="similarity">
    <text evidence="3 8">Belongs to the class-I DAHP synthase family.</text>
</comment>
<evidence type="ECO:0000256" key="5">
    <source>
        <dbReference type="ARBA" id="ARBA00022679"/>
    </source>
</evidence>
<accession>A0AB39UVT4</accession>
<evidence type="ECO:0000259" key="9">
    <source>
        <dbReference type="Pfam" id="PF00793"/>
    </source>
</evidence>
<evidence type="ECO:0000256" key="4">
    <source>
        <dbReference type="ARBA" id="ARBA00022605"/>
    </source>
</evidence>
<dbReference type="Pfam" id="PF00793">
    <property type="entry name" value="DAHP_synth_1"/>
    <property type="match status" value="1"/>
</dbReference>
<name>A0AB39UVT4_9GAMM</name>
<dbReference type="InterPro" id="IPR006218">
    <property type="entry name" value="DAHP1/KDSA"/>
</dbReference>
<evidence type="ECO:0000256" key="7">
    <source>
        <dbReference type="ARBA" id="ARBA00047508"/>
    </source>
</evidence>
<dbReference type="EC" id="2.5.1.54" evidence="8"/>
<protein>
    <recommendedName>
        <fullName evidence="8">Phospho-2-dehydro-3-deoxyheptonate aldolase</fullName>
        <ecNumber evidence="8">2.5.1.54</ecNumber>
    </recommendedName>
</protein>
<keyword evidence="6 8" id="KW-0057">Aromatic amino acid biosynthesis</keyword>
<keyword evidence="5 8" id="KW-0808">Transferase</keyword>